<dbReference type="InterPro" id="IPR049470">
    <property type="entry name" value="TRM61_C"/>
</dbReference>
<dbReference type="PROSITE" id="PS51620">
    <property type="entry name" value="SAM_TRM61"/>
    <property type="match status" value="1"/>
</dbReference>
<evidence type="ECO:0000313" key="12">
    <source>
        <dbReference type="WBParaSite" id="SMRG1_18050.4"/>
    </source>
</evidence>
<feature type="domain" description="tRNA (adenine(58)-N(1))-methyltransferase catalytic subunit TRM61 C-terminal" evidence="10">
    <location>
        <begin position="78"/>
        <end position="364"/>
    </location>
</feature>
<evidence type="ECO:0000256" key="6">
    <source>
        <dbReference type="ARBA" id="ARBA00023242"/>
    </source>
</evidence>
<dbReference type="GO" id="GO:0160107">
    <property type="term" value="F:tRNA (adenine(58)-N1)-methyltransferase activity"/>
    <property type="evidence" value="ECO:0007669"/>
    <property type="project" value="UniProtKB-EC"/>
</dbReference>
<evidence type="ECO:0000256" key="1">
    <source>
        <dbReference type="ARBA" id="ARBA00004123"/>
    </source>
</evidence>
<comment type="catalytic activity">
    <reaction evidence="7">
        <text>an adenosine in mRNA + S-adenosyl-L-methionine = an N(1)-methyladenosine in mRNA + S-adenosyl-L-homocysteine + H(+)</text>
        <dbReference type="Rhea" id="RHEA:55392"/>
        <dbReference type="Rhea" id="RHEA-COMP:12414"/>
        <dbReference type="Rhea" id="RHEA-COMP:12415"/>
        <dbReference type="ChEBI" id="CHEBI:15378"/>
        <dbReference type="ChEBI" id="CHEBI:57856"/>
        <dbReference type="ChEBI" id="CHEBI:59789"/>
        <dbReference type="ChEBI" id="CHEBI:74411"/>
        <dbReference type="ChEBI" id="CHEBI:74491"/>
    </reaction>
</comment>
<comment type="similarity">
    <text evidence="8">Belongs to the class I-like SAM-binding methyltransferase superfamily. TRM61 family.</text>
</comment>
<dbReference type="GO" id="GO:0031515">
    <property type="term" value="C:tRNA (m1A) methyltransferase complex"/>
    <property type="evidence" value="ECO:0007669"/>
    <property type="project" value="UniProtKB-UniRule"/>
</dbReference>
<dbReference type="Proteomes" id="UP000050790">
    <property type="component" value="Unassembled WGS sequence"/>
</dbReference>
<protein>
    <recommendedName>
        <fullName evidence="8">tRNA (adenine(58)-N(1))-methyltransferase catalytic subunit TRMT61A</fullName>
        <ecNumber evidence="8">2.1.1.220</ecNumber>
    </recommendedName>
</protein>
<feature type="binding site" evidence="9">
    <location>
        <position position="149"/>
    </location>
    <ligand>
        <name>S-adenosyl-L-methionine</name>
        <dbReference type="ChEBI" id="CHEBI:59789"/>
    </ligand>
</feature>
<evidence type="ECO:0000256" key="3">
    <source>
        <dbReference type="ARBA" id="ARBA00022679"/>
    </source>
</evidence>
<feature type="binding site" evidence="9">
    <location>
        <begin position="128"/>
        <end position="131"/>
    </location>
    <ligand>
        <name>S-adenosyl-L-methionine</name>
        <dbReference type="ChEBI" id="CHEBI:59789"/>
    </ligand>
</feature>
<keyword evidence="5 8" id="KW-0819">tRNA processing</keyword>
<feature type="binding site" evidence="9">
    <location>
        <position position="201"/>
    </location>
    <ligand>
        <name>S-adenosyl-L-methionine</name>
        <dbReference type="ChEBI" id="CHEBI:59789"/>
    </ligand>
</feature>
<dbReference type="InterPro" id="IPR029063">
    <property type="entry name" value="SAM-dependent_MTases_sf"/>
</dbReference>
<dbReference type="AlphaFoldDB" id="A0AA84ZAQ3"/>
<keyword evidence="3 8" id="KW-0808">Transferase</keyword>
<evidence type="ECO:0000256" key="8">
    <source>
        <dbReference type="PIRNR" id="PIRNR017269"/>
    </source>
</evidence>
<dbReference type="EC" id="2.1.1.220" evidence="8"/>
<evidence type="ECO:0000256" key="4">
    <source>
        <dbReference type="ARBA" id="ARBA00022691"/>
    </source>
</evidence>
<comment type="subcellular location">
    <subcellularLocation>
        <location evidence="1 8">Nucleus</location>
    </subcellularLocation>
</comment>
<dbReference type="Gene3D" id="3.10.330.20">
    <property type="match status" value="1"/>
</dbReference>
<name>A0AA84ZAQ3_9TREM</name>
<comment type="function">
    <text evidence="8">Catalytic subunit of tRNA (adenine-N(1)-)-methyltransferase, which catalyzes the formation of N(1)-methyladenine at position 58 (m1A58) in initiator methionyl-tRNA.</text>
</comment>
<dbReference type="SUPFAM" id="SSF53335">
    <property type="entry name" value="S-adenosyl-L-methionine-dependent methyltransferases"/>
    <property type="match status" value="1"/>
</dbReference>
<reference evidence="12" key="1">
    <citation type="submission" date="2023-11" db="UniProtKB">
        <authorList>
            <consortium name="WormBaseParasite"/>
        </authorList>
    </citation>
    <scope>IDENTIFICATION</scope>
</reference>
<dbReference type="PANTHER" id="PTHR12133:SF2">
    <property type="entry name" value="TRNA (ADENINE(58)-N(1))-METHYLTRANSFERASE CATALYTIC SUBUNIT TRMT61A"/>
    <property type="match status" value="1"/>
</dbReference>
<dbReference type="GO" id="GO:0005634">
    <property type="term" value="C:nucleus"/>
    <property type="evidence" value="ECO:0007669"/>
    <property type="project" value="UniProtKB-SubCell"/>
</dbReference>
<comment type="catalytic activity">
    <reaction evidence="8">
        <text>adenosine(58) in tRNA + S-adenosyl-L-methionine = N(1)-methyladenosine(58) in tRNA + S-adenosyl-L-homocysteine + H(+)</text>
        <dbReference type="Rhea" id="RHEA:43152"/>
        <dbReference type="Rhea" id="RHEA-COMP:10365"/>
        <dbReference type="Rhea" id="RHEA-COMP:10366"/>
        <dbReference type="ChEBI" id="CHEBI:15378"/>
        <dbReference type="ChEBI" id="CHEBI:57856"/>
        <dbReference type="ChEBI" id="CHEBI:59789"/>
        <dbReference type="ChEBI" id="CHEBI:74411"/>
        <dbReference type="ChEBI" id="CHEBI:74491"/>
        <dbReference type="EC" id="2.1.1.220"/>
    </reaction>
</comment>
<dbReference type="CDD" id="cd02440">
    <property type="entry name" value="AdoMet_MTases"/>
    <property type="match status" value="1"/>
</dbReference>
<organism evidence="11 12">
    <name type="scientific">Schistosoma margrebowiei</name>
    <dbReference type="NCBI Taxonomy" id="48269"/>
    <lineage>
        <taxon>Eukaryota</taxon>
        <taxon>Metazoa</taxon>
        <taxon>Spiralia</taxon>
        <taxon>Lophotrochozoa</taxon>
        <taxon>Platyhelminthes</taxon>
        <taxon>Trematoda</taxon>
        <taxon>Digenea</taxon>
        <taxon>Strigeidida</taxon>
        <taxon>Schistosomatoidea</taxon>
        <taxon>Schistosomatidae</taxon>
        <taxon>Schistosoma</taxon>
    </lineage>
</organism>
<keyword evidence="2 8" id="KW-0489">Methyltransferase</keyword>
<keyword evidence="6 8" id="KW-0539">Nucleus</keyword>
<proteinExistence type="inferred from homology"/>
<dbReference type="PANTHER" id="PTHR12133">
    <property type="entry name" value="TRNA (ADENINE(58)-N(1))-METHYLTRANSFERASE"/>
    <property type="match status" value="1"/>
</dbReference>
<dbReference type="WBParaSite" id="SMRG1_18050.4">
    <property type="protein sequence ID" value="SMRG1_18050.4"/>
    <property type="gene ID" value="SMRG1_18050"/>
</dbReference>
<evidence type="ECO:0000313" key="11">
    <source>
        <dbReference type="Proteomes" id="UP000050790"/>
    </source>
</evidence>
<evidence type="ECO:0000256" key="7">
    <source>
        <dbReference type="ARBA" id="ARBA00048481"/>
    </source>
</evidence>
<dbReference type="InterPro" id="IPR014816">
    <property type="entry name" value="tRNA_MeTrfase_Gcd14"/>
</dbReference>
<dbReference type="PIRSF" id="PIRSF017269">
    <property type="entry name" value="GCD14"/>
    <property type="match status" value="1"/>
</dbReference>
<accession>A0AA84ZAQ3</accession>
<dbReference type="GO" id="GO:0030488">
    <property type="term" value="P:tRNA methylation"/>
    <property type="evidence" value="ECO:0007669"/>
    <property type="project" value="InterPro"/>
</dbReference>
<dbReference type="Gene3D" id="3.40.50.150">
    <property type="entry name" value="Vaccinia Virus protein VP39"/>
    <property type="match status" value="1"/>
</dbReference>
<keyword evidence="4 8" id="KW-0949">S-adenosyl-L-methionine</keyword>
<evidence type="ECO:0000256" key="2">
    <source>
        <dbReference type="ARBA" id="ARBA00022603"/>
    </source>
</evidence>
<evidence type="ECO:0000256" key="5">
    <source>
        <dbReference type="ARBA" id="ARBA00022694"/>
    </source>
</evidence>
<evidence type="ECO:0000259" key="10">
    <source>
        <dbReference type="Pfam" id="PF08704"/>
    </source>
</evidence>
<sequence length="387" mass="43191">MDDATEGWLPMCVTRFPNIKQVKDVAQYGDCVIIDLGSFKNLTTVLKKGDVLQTRFGALRHDDCVGKKYGSKIQTSRGYVYILALSPALWSETLPHRTQIIYPCDASLIVGGLDLVPGKWVFEAGTGSGSLTHFLAQAVLPHGHVHTFDFHSERVKLASEEFNSHSLGDVVKVDIRDVCNDYFPPIGSELNPNGVDAVVLDLPRPWVVIPHLGHTLRPDSIGRVCLFSPCIEQVQRSCTALLESGFQHISTVECLEREYDVSRTTLNIPNMGQLTASIWLESGFNEYMSSISQFNKHLLPPPKTSEIENIHCKRSHSNPELGKSINPKQLKDMESSTKVENSFTWEPILQPKMRGHTGYITFATWIPSSQQNVSSTECTEFMPSMDE</sequence>
<evidence type="ECO:0000256" key="9">
    <source>
        <dbReference type="PIRSR" id="PIRSR017269-1"/>
    </source>
</evidence>
<dbReference type="Pfam" id="PF08704">
    <property type="entry name" value="GCD14"/>
    <property type="match status" value="1"/>
</dbReference>